<keyword evidence="1" id="KW-0805">Transcription regulation</keyword>
<evidence type="ECO:0000256" key="1">
    <source>
        <dbReference type="ARBA" id="ARBA00023015"/>
    </source>
</evidence>
<organism evidence="5 6">
    <name type="scientific">Variovorax humicola</name>
    <dbReference type="NCBI Taxonomy" id="1769758"/>
    <lineage>
        <taxon>Bacteria</taxon>
        <taxon>Pseudomonadati</taxon>
        <taxon>Pseudomonadota</taxon>
        <taxon>Betaproteobacteria</taxon>
        <taxon>Burkholderiales</taxon>
        <taxon>Comamonadaceae</taxon>
        <taxon>Variovorax</taxon>
    </lineage>
</organism>
<name>A0ABU8W7L4_9BURK</name>
<feature type="domain" description="HTH araC/xylS-type" evidence="4">
    <location>
        <begin position="225"/>
        <end position="325"/>
    </location>
</feature>
<proteinExistence type="predicted"/>
<dbReference type="PROSITE" id="PS01124">
    <property type="entry name" value="HTH_ARAC_FAMILY_2"/>
    <property type="match status" value="1"/>
</dbReference>
<gene>
    <name evidence="5" type="ORF">WKW80_26330</name>
</gene>
<keyword evidence="2" id="KW-0238">DNA-binding</keyword>
<dbReference type="InterPro" id="IPR018060">
    <property type="entry name" value="HTH_AraC"/>
</dbReference>
<evidence type="ECO:0000313" key="5">
    <source>
        <dbReference type="EMBL" id="MEJ8825499.1"/>
    </source>
</evidence>
<dbReference type="SMART" id="SM00342">
    <property type="entry name" value="HTH_ARAC"/>
    <property type="match status" value="1"/>
</dbReference>
<dbReference type="Proteomes" id="UP001363010">
    <property type="component" value="Unassembled WGS sequence"/>
</dbReference>
<evidence type="ECO:0000256" key="2">
    <source>
        <dbReference type="ARBA" id="ARBA00023125"/>
    </source>
</evidence>
<keyword evidence="3" id="KW-0804">Transcription</keyword>
<evidence type="ECO:0000313" key="6">
    <source>
        <dbReference type="Proteomes" id="UP001363010"/>
    </source>
</evidence>
<dbReference type="PANTHER" id="PTHR46796">
    <property type="entry name" value="HTH-TYPE TRANSCRIPTIONAL ACTIVATOR RHAS-RELATED"/>
    <property type="match status" value="1"/>
</dbReference>
<dbReference type="InterPro" id="IPR009057">
    <property type="entry name" value="Homeodomain-like_sf"/>
</dbReference>
<dbReference type="Gene3D" id="1.10.10.60">
    <property type="entry name" value="Homeodomain-like"/>
    <property type="match status" value="1"/>
</dbReference>
<dbReference type="PANTHER" id="PTHR46796:SF12">
    <property type="entry name" value="HTH-TYPE DNA-BINDING TRANSCRIPTIONAL ACTIVATOR EUTR"/>
    <property type="match status" value="1"/>
</dbReference>
<sequence length="326" mass="35602">MPPVSVAVPAVEVASRSSLRIQSFDPGAMRVALQDGALEHLQLGSGVFQGIVTHSATNRLRTDWGRYNLPVQARGRLAHDMLTVGVLIGGAGAWRIQGAPAVSGDMVLLPEGAEVLMNLPAEAEWFAMQVPRERLDAAGIPLSGLRGAAAWRMSETQGSGGCGCLTDVAPILAPLEDAPAVAGFQIEMAQEQLFTTLLCEWEQRRTRPGRAAEKLGPSDRWRVMRRAEEYIDAHLGIALRIDSLCIAAGTSITTLERVFREVFGVTPRRYLTLRRLAGTRNDLLNGDPGESITEVAMRWGFFHLGRFAQEYGQLYNERPSQTRSGR</sequence>
<accession>A0ABU8W7L4</accession>
<dbReference type="Pfam" id="PF12833">
    <property type="entry name" value="HTH_18"/>
    <property type="match status" value="1"/>
</dbReference>
<dbReference type="InterPro" id="IPR050204">
    <property type="entry name" value="AraC_XylS_family_regulators"/>
</dbReference>
<evidence type="ECO:0000259" key="4">
    <source>
        <dbReference type="PROSITE" id="PS01124"/>
    </source>
</evidence>
<reference evidence="5 6" key="1">
    <citation type="submission" date="2024-03" db="EMBL/GenBank/DDBJ databases">
        <title>Novel species of the genus Variovorax.</title>
        <authorList>
            <person name="Liu Q."/>
            <person name="Xin Y.-H."/>
        </authorList>
    </citation>
    <scope>NUCLEOTIDE SEQUENCE [LARGE SCALE GENOMIC DNA]</scope>
    <source>
        <strain evidence="5 6">KACC 18501</strain>
    </source>
</reference>
<comment type="caution">
    <text evidence="5">The sequence shown here is derived from an EMBL/GenBank/DDBJ whole genome shotgun (WGS) entry which is preliminary data.</text>
</comment>
<keyword evidence="6" id="KW-1185">Reference proteome</keyword>
<dbReference type="RefSeq" id="WP_340366531.1">
    <property type="nucleotide sequence ID" value="NZ_JBBKZV010000023.1"/>
</dbReference>
<dbReference type="EMBL" id="JBBKZV010000023">
    <property type="protein sequence ID" value="MEJ8825499.1"/>
    <property type="molecule type" value="Genomic_DNA"/>
</dbReference>
<protein>
    <submittedName>
        <fullName evidence="5">Helix-turn-helix transcriptional regulator</fullName>
    </submittedName>
</protein>
<dbReference type="SUPFAM" id="SSF46689">
    <property type="entry name" value="Homeodomain-like"/>
    <property type="match status" value="1"/>
</dbReference>
<evidence type="ECO:0000256" key="3">
    <source>
        <dbReference type="ARBA" id="ARBA00023163"/>
    </source>
</evidence>